<comment type="caution">
    <text evidence="3">The sequence shown here is derived from an EMBL/GenBank/DDBJ whole genome shotgun (WGS) entry which is preliminary data.</text>
</comment>
<evidence type="ECO:0000313" key="3">
    <source>
        <dbReference type="EMBL" id="MFA0570593.1"/>
    </source>
</evidence>
<sequence>MEPLSRDIIEEASIWMARLWADDVTQQDHDAFLNWKNAHPNNAYAWDKLEKLQSKFSHVPQSSLSRRVLSPNKQGLSRRELLSISAVSFSALALGMSTYKPTPNGIEYLTATGEMKNIILPDGTKFTMNTDSKIFVDVNTHHKTLFLTHGEVMISKEEHNSPLLVSTSKGNVLPIGTRFSVREHSETTQVSVYEGEVELQPMLGMGTPHLLAGEQAHFNRRAVSDIENNLSLDALWLEQKIMAQATPLIDFVNELARYRRGILNVDSSLADLKLTGIFTTSNIDRTLYNISQILPIEIHYRTPLWVTIKPKY</sequence>
<feature type="domain" description="FecR N-terminal" evidence="2">
    <location>
        <begin position="10"/>
        <end position="52"/>
    </location>
</feature>
<feature type="domain" description="FecR protein" evidence="1">
    <location>
        <begin position="108"/>
        <end position="198"/>
    </location>
</feature>
<dbReference type="PANTHER" id="PTHR30273:SF2">
    <property type="entry name" value="PROTEIN FECR"/>
    <property type="match status" value="1"/>
</dbReference>
<dbReference type="EMBL" id="JBFRUW010000096">
    <property type="protein sequence ID" value="MFA0570593.1"/>
    <property type="molecule type" value="Genomic_DNA"/>
</dbReference>
<dbReference type="InterPro" id="IPR006860">
    <property type="entry name" value="FecR"/>
</dbReference>
<evidence type="ECO:0000259" key="2">
    <source>
        <dbReference type="Pfam" id="PF16220"/>
    </source>
</evidence>
<dbReference type="InterPro" id="IPR032623">
    <property type="entry name" value="FecR_N"/>
</dbReference>
<dbReference type="RefSeq" id="WP_372268164.1">
    <property type="nucleotide sequence ID" value="NZ_JBFRUW010000096.1"/>
</dbReference>
<organism evidence="3 4">
    <name type="scientific">Vibrio gallaecicus</name>
    <dbReference type="NCBI Taxonomy" id="552386"/>
    <lineage>
        <taxon>Bacteria</taxon>
        <taxon>Pseudomonadati</taxon>
        <taxon>Pseudomonadota</taxon>
        <taxon>Gammaproteobacteria</taxon>
        <taxon>Vibrionales</taxon>
        <taxon>Vibrionaceae</taxon>
        <taxon>Vibrio</taxon>
    </lineage>
</organism>
<gene>
    <name evidence="3" type="ORF">AB4566_20230</name>
</gene>
<evidence type="ECO:0000259" key="1">
    <source>
        <dbReference type="Pfam" id="PF04773"/>
    </source>
</evidence>
<protein>
    <submittedName>
        <fullName evidence="3">FecR domain-containing protein</fullName>
    </submittedName>
</protein>
<evidence type="ECO:0000313" key="4">
    <source>
        <dbReference type="Proteomes" id="UP001570417"/>
    </source>
</evidence>
<dbReference type="Proteomes" id="UP001570417">
    <property type="component" value="Unassembled WGS sequence"/>
</dbReference>
<dbReference type="Pfam" id="PF16220">
    <property type="entry name" value="DUF4880"/>
    <property type="match status" value="1"/>
</dbReference>
<keyword evidence="4" id="KW-1185">Reference proteome</keyword>
<name>A0ABV4NGZ5_9VIBR</name>
<dbReference type="PANTHER" id="PTHR30273">
    <property type="entry name" value="PERIPLASMIC SIGNAL SENSOR AND SIGMA FACTOR ACTIVATOR FECR-RELATED"/>
    <property type="match status" value="1"/>
</dbReference>
<accession>A0ABV4NGZ5</accession>
<dbReference type="InterPro" id="IPR012373">
    <property type="entry name" value="Ferrdict_sens_TM"/>
</dbReference>
<proteinExistence type="predicted"/>
<dbReference type="PIRSF" id="PIRSF018266">
    <property type="entry name" value="FecR"/>
    <property type="match status" value="1"/>
</dbReference>
<dbReference type="Pfam" id="PF04773">
    <property type="entry name" value="FecR"/>
    <property type="match status" value="1"/>
</dbReference>
<dbReference type="Gene3D" id="2.60.120.1440">
    <property type="match status" value="1"/>
</dbReference>
<reference evidence="3 4" key="1">
    <citation type="journal article" date="2024" name="ISME J.">
        <title>Tailless and filamentous prophages are predominant in marine Vibrio.</title>
        <authorList>
            <person name="Steensen K."/>
            <person name="Seneca J."/>
            <person name="Bartlau N."/>
            <person name="Yu X.A."/>
            <person name="Hussain F.A."/>
            <person name="Polz M.F."/>
        </authorList>
    </citation>
    <scope>NUCLEOTIDE SEQUENCE [LARGE SCALE GENOMIC DNA]</scope>
    <source>
        <strain evidence="3 4">10N.222.51.A1</strain>
    </source>
</reference>